<dbReference type="PANTHER" id="PTHR15241">
    <property type="entry name" value="TRANSFORMER-2-RELATED"/>
    <property type="match status" value="1"/>
</dbReference>
<feature type="domain" description="RRM" evidence="2">
    <location>
        <begin position="79"/>
        <end position="156"/>
    </location>
</feature>
<accession>A0A3B1AIQ4</accession>
<dbReference type="EMBL" id="UOFU01000182">
    <property type="protein sequence ID" value="VAW99872.1"/>
    <property type="molecule type" value="Genomic_DNA"/>
</dbReference>
<feature type="transmembrane region" description="Helical" evidence="1">
    <location>
        <begin position="35"/>
        <end position="55"/>
    </location>
</feature>
<evidence type="ECO:0000256" key="1">
    <source>
        <dbReference type="SAM" id="Phobius"/>
    </source>
</evidence>
<dbReference type="Pfam" id="PF00076">
    <property type="entry name" value="RRM_1"/>
    <property type="match status" value="1"/>
</dbReference>
<proteinExistence type="predicted"/>
<keyword evidence="1" id="KW-0812">Transmembrane</keyword>
<evidence type="ECO:0000259" key="2">
    <source>
        <dbReference type="PROSITE" id="PS50102"/>
    </source>
</evidence>
<keyword evidence="1" id="KW-0472">Membrane</keyword>
<dbReference type="InterPro" id="IPR035979">
    <property type="entry name" value="RBD_domain_sf"/>
</dbReference>
<dbReference type="Gene3D" id="3.30.70.330">
    <property type="match status" value="1"/>
</dbReference>
<dbReference type="AlphaFoldDB" id="A0A3B1AIQ4"/>
<gene>
    <name evidence="3" type="ORF">MNBD_GAMMA20-1704</name>
</gene>
<dbReference type="PANTHER" id="PTHR15241:SF304">
    <property type="entry name" value="RRM DOMAIN-CONTAINING PROTEIN"/>
    <property type="match status" value="1"/>
</dbReference>
<dbReference type="GO" id="GO:0003723">
    <property type="term" value="F:RNA binding"/>
    <property type="evidence" value="ECO:0007669"/>
    <property type="project" value="InterPro"/>
</dbReference>
<name>A0A3B1AIQ4_9ZZZZ</name>
<keyword evidence="1" id="KW-1133">Transmembrane helix</keyword>
<evidence type="ECO:0000313" key="3">
    <source>
        <dbReference type="EMBL" id="VAW99872.1"/>
    </source>
</evidence>
<reference evidence="3" key="1">
    <citation type="submission" date="2018-06" db="EMBL/GenBank/DDBJ databases">
        <authorList>
            <person name="Zhirakovskaya E."/>
        </authorList>
    </citation>
    <scope>NUCLEOTIDE SEQUENCE</scope>
</reference>
<protein>
    <recommendedName>
        <fullName evidence="2">RRM domain-containing protein</fullName>
    </recommendedName>
</protein>
<dbReference type="SMART" id="SM00360">
    <property type="entry name" value="RRM"/>
    <property type="match status" value="1"/>
</dbReference>
<sequence length="162" mass="17366">MTFRAPSLPTYFIGLAIAGIIGALVWLVLGNTASTPLLLIAGLIIGHFFGSFFHAGEHAERPSIKAPATPAGDSGGEIKSIYVGNVAFSAPREDLQALFEAHGQVVSVRLMTDRVTRRPRGYGFVEMESQAADAAIAALNGMEFFGRSLRVNEAKQRAPHRD</sequence>
<organism evidence="3">
    <name type="scientific">hydrothermal vent metagenome</name>
    <dbReference type="NCBI Taxonomy" id="652676"/>
    <lineage>
        <taxon>unclassified sequences</taxon>
        <taxon>metagenomes</taxon>
        <taxon>ecological metagenomes</taxon>
    </lineage>
</organism>
<dbReference type="InterPro" id="IPR012677">
    <property type="entry name" value="Nucleotide-bd_a/b_plait_sf"/>
</dbReference>
<dbReference type="PROSITE" id="PS50102">
    <property type="entry name" value="RRM"/>
    <property type="match status" value="1"/>
</dbReference>
<dbReference type="SUPFAM" id="SSF54928">
    <property type="entry name" value="RNA-binding domain, RBD"/>
    <property type="match status" value="1"/>
</dbReference>
<dbReference type="InterPro" id="IPR000504">
    <property type="entry name" value="RRM_dom"/>
</dbReference>
<feature type="transmembrane region" description="Helical" evidence="1">
    <location>
        <begin position="12"/>
        <end position="29"/>
    </location>
</feature>